<keyword evidence="2 4" id="KW-0238">DNA-binding</keyword>
<dbReference type="EMBL" id="JAGINW010000001">
    <property type="protein sequence ID" value="MBP2327557.1"/>
    <property type="molecule type" value="Genomic_DNA"/>
</dbReference>
<keyword evidence="7" id="KW-1185">Reference proteome</keyword>
<evidence type="ECO:0000256" key="2">
    <source>
        <dbReference type="ARBA" id="ARBA00023125"/>
    </source>
</evidence>
<dbReference type="SUPFAM" id="SSF46689">
    <property type="entry name" value="Homeodomain-like"/>
    <property type="match status" value="1"/>
</dbReference>
<dbReference type="Pfam" id="PF00440">
    <property type="entry name" value="TetR_N"/>
    <property type="match status" value="1"/>
</dbReference>
<evidence type="ECO:0000256" key="4">
    <source>
        <dbReference type="PROSITE-ProRule" id="PRU00335"/>
    </source>
</evidence>
<dbReference type="PROSITE" id="PS50977">
    <property type="entry name" value="HTH_TETR_2"/>
    <property type="match status" value="1"/>
</dbReference>
<evidence type="ECO:0000313" key="6">
    <source>
        <dbReference type="EMBL" id="MBP2327557.1"/>
    </source>
</evidence>
<evidence type="ECO:0000313" key="7">
    <source>
        <dbReference type="Proteomes" id="UP001519332"/>
    </source>
</evidence>
<dbReference type="Gene3D" id="1.10.10.60">
    <property type="entry name" value="Homeodomain-like"/>
    <property type="match status" value="1"/>
</dbReference>
<dbReference type="Proteomes" id="UP001519332">
    <property type="component" value="Unassembled WGS sequence"/>
</dbReference>
<keyword evidence="3" id="KW-0804">Transcription</keyword>
<name>A0ABS4TT31_9PSEU</name>
<dbReference type="Gene3D" id="1.10.357.10">
    <property type="entry name" value="Tetracycline Repressor, domain 2"/>
    <property type="match status" value="1"/>
</dbReference>
<evidence type="ECO:0000256" key="1">
    <source>
        <dbReference type="ARBA" id="ARBA00023015"/>
    </source>
</evidence>
<feature type="DNA-binding region" description="H-T-H motif" evidence="4">
    <location>
        <begin position="37"/>
        <end position="56"/>
    </location>
</feature>
<reference evidence="6 7" key="1">
    <citation type="submission" date="2021-03" db="EMBL/GenBank/DDBJ databases">
        <title>Sequencing the genomes of 1000 actinobacteria strains.</title>
        <authorList>
            <person name="Klenk H.-P."/>
        </authorList>
    </citation>
    <scope>NUCLEOTIDE SEQUENCE [LARGE SCALE GENOMIC DNA]</scope>
    <source>
        <strain evidence="6 7">DSM 46670</strain>
    </source>
</reference>
<protein>
    <submittedName>
        <fullName evidence="6">AcrR family transcriptional regulator</fullName>
    </submittedName>
</protein>
<dbReference type="RefSeq" id="WP_209644484.1">
    <property type="nucleotide sequence ID" value="NZ_JAGINW010000001.1"/>
</dbReference>
<organism evidence="6 7">
    <name type="scientific">Kibdelosporangium banguiense</name>
    <dbReference type="NCBI Taxonomy" id="1365924"/>
    <lineage>
        <taxon>Bacteria</taxon>
        <taxon>Bacillati</taxon>
        <taxon>Actinomycetota</taxon>
        <taxon>Actinomycetes</taxon>
        <taxon>Pseudonocardiales</taxon>
        <taxon>Pseudonocardiaceae</taxon>
        <taxon>Kibdelosporangium</taxon>
    </lineage>
</organism>
<evidence type="ECO:0000256" key="3">
    <source>
        <dbReference type="ARBA" id="ARBA00023163"/>
    </source>
</evidence>
<dbReference type="InterPro" id="IPR050109">
    <property type="entry name" value="HTH-type_TetR-like_transc_reg"/>
</dbReference>
<keyword evidence="1" id="KW-0805">Transcription regulation</keyword>
<dbReference type="SUPFAM" id="SSF48498">
    <property type="entry name" value="Tetracyclin repressor-like, C-terminal domain"/>
    <property type="match status" value="1"/>
</dbReference>
<dbReference type="PANTHER" id="PTHR30055:SF148">
    <property type="entry name" value="TETR-FAMILY TRANSCRIPTIONAL REGULATOR"/>
    <property type="match status" value="1"/>
</dbReference>
<dbReference type="Pfam" id="PF16859">
    <property type="entry name" value="TetR_C_11"/>
    <property type="match status" value="1"/>
</dbReference>
<dbReference type="PRINTS" id="PR00455">
    <property type="entry name" value="HTHTETR"/>
</dbReference>
<comment type="caution">
    <text evidence="6">The sequence shown here is derived from an EMBL/GenBank/DDBJ whole genome shotgun (WGS) entry which is preliminary data.</text>
</comment>
<dbReference type="PANTHER" id="PTHR30055">
    <property type="entry name" value="HTH-TYPE TRANSCRIPTIONAL REGULATOR RUTR"/>
    <property type="match status" value="1"/>
</dbReference>
<dbReference type="InterPro" id="IPR011075">
    <property type="entry name" value="TetR_C"/>
</dbReference>
<gene>
    <name evidence="6" type="ORF">JOF56_007942</name>
</gene>
<dbReference type="InterPro" id="IPR009057">
    <property type="entry name" value="Homeodomain-like_sf"/>
</dbReference>
<dbReference type="InterPro" id="IPR001647">
    <property type="entry name" value="HTH_TetR"/>
</dbReference>
<feature type="domain" description="HTH tetR-type" evidence="5">
    <location>
        <begin position="14"/>
        <end position="74"/>
    </location>
</feature>
<proteinExistence type="predicted"/>
<evidence type="ECO:0000259" key="5">
    <source>
        <dbReference type="PROSITE" id="PS50977"/>
    </source>
</evidence>
<accession>A0ABS4TT31</accession>
<sequence>MPNPAPRLGRPRDSQTDQAVLLAARELLAESGYSRVTMDATAARAGVGKAAIYRRFGSKAELLFAAAVHGMDIEPPADSGSLRSDLRAMAHVIHERLTTPAAREVIPAVLAEASRDPALAARFQSTFVAQERRDLEAIMERAWRRGELSRPVDPTLAHLLLGGPLFVALFVFPHPLDEDRLDDIASVIAAGLIAHTTGPPRSG</sequence>
<dbReference type="InterPro" id="IPR036271">
    <property type="entry name" value="Tet_transcr_reg_TetR-rel_C_sf"/>
</dbReference>